<dbReference type="Pfam" id="PF12704">
    <property type="entry name" value="MacB_PCD"/>
    <property type="match status" value="2"/>
</dbReference>
<sequence>MNFLQDLRFAIRSLRARAGTAGFAVLTLTAGMASAIAIFCVIDAVLLRALPYPQADRLVQIRELADNGHSMALAMPNYADLAASVDAFDAIAFHNAYPDTIRSGDTTIRATVGTSGGDFFRALGQAPQLGRVFAANEHEPVAVIGYGLWQNLLQGRADVLGQPLDIGSKRYTIIGVMPASFAFPERTVAWLPMLEPDGNSRTSHNWEALGRLRANADLDQTRLAANALATRLKARFGKDIDAVAFGLTPLGDAIAAPVRSALLLLAAGTAFLLLIAITNTTNLLLALNGSRTRELAVRAALGASAARLARQVLLESLLITAIATTLALGVAYAAVHLLVRLAGDSLPRADEVQLSVGIVALSVSAALAIALVATAAVLWSNRKQNPIGELRESGRGQSPSRSHLRTRALLLAGQTALTTVLLIGAGLLGRSFLALLDVDPGFDAEGAVSVQVSQPWTRDTAAAAATTRRYDELMSTFAQLPGVGAVGGVSSLPLTGGADGAFWDGSVTSLGQSPPPPIGYAQFRVASADYFRAVGIPLLRGRSFDSSDRADGAPVAVISADAARAAWGERDPIGQRIQVGNMDGDMRAVTIVGVVGDVRERSLDRAPMGAVYVDLDQRPVVAAEFNIVVRSTLPIATLMPTLRGTLERLATGIPYSLRPLADVRAAALADRRFSLILLGAFASVAFVLAIGGLYGLMAFAVGQRQHEFALRQALGSSRSRIARLVLGGGLRIGAGGVALGLVAAWFGARAARSQLYGVPASDPWTLIGVSALLLVTLLLACLLPARRACAVAPRDALS</sequence>
<evidence type="ECO:0000256" key="6">
    <source>
        <dbReference type="ARBA" id="ARBA00038076"/>
    </source>
</evidence>
<comment type="caution">
    <text evidence="10">The sequence shown here is derived from an EMBL/GenBank/DDBJ whole genome shotgun (WGS) entry which is preliminary data.</text>
</comment>
<keyword evidence="4 7" id="KW-1133">Transmembrane helix</keyword>
<evidence type="ECO:0000256" key="7">
    <source>
        <dbReference type="SAM" id="Phobius"/>
    </source>
</evidence>
<evidence type="ECO:0000256" key="2">
    <source>
        <dbReference type="ARBA" id="ARBA00022475"/>
    </source>
</evidence>
<proteinExistence type="inferred from homology"/>
<dbReference type="PANTHER" id="PTHR30572:SF4">
    <property type="entry name" value="ABC TRANSPORTER PERMEASE YTRF"/>
    <property type="match status" value="1"/>
</dbReference>
<comment type="similarity">
    <text evidence="6">Belongs to the ABC-4 integral membrane protein family.</text>
</comment>
<keyword evidence="3 7" id="KW-0812">Transmembrane</keyword>
<evidence type="ECO:0000313" key="10">
    <source>
        <dbReference type="EMBL" id="GAA0719659.1"/>
    </source>
</evidence>
<gene>
    <name evidence="10" type="ORF">GCM10009105_28340</name>
</gene>
<evidence type="ECO:0000256" key="3">
    <source>
        <dbReference type="ARBA" id="ARBA00022692"/>
    </source>
</evidence>
<evidence type="ECO:0000259" key="8">
    <source>
        <dbReference type="Pfam" id="PF02687"/>
    </source>
</evidence>
<evidence type="ECO:0000256" key="5">
    <source>
        <dbReference type="ARBA" id="ARBA00023136"/>
    </source>
</evidence>
<dbReference type="NCBIfam" id="TIGR03434">
    <property type="entry name" value="ADOP"/>
    <property type="match status" value="1"/>
</dbReference>
<accession>A0ABN1IR82</accession>
<dbReference type="PANTHER" id="PTHR30572">
    <property type="entry name" value="MEMBRANE COMPONENT OF TRANSPORTER-RELATED"/>
    <property type="match status" value="1"/>
</dbReference>
<feature type="transmembrane region" description="Helical" evidence="7">
    <location>
        <begin position="358"/>
        <end position="379"/>
    </location>
</feature>
<feature type="transmembrane region" description="Helical" evidence="7">
    <location>
        <begin position="721"/>
        <end position="746"/>
    </location>
</feature>
<keyword evidence="11" id="KW-1185">Reference proteome</keyword>
<keyword evidence="5 7" id="KW-0472">Membrane</keyword>
<dbReference type="InterPro" id="IPR003838">
    <property type="entry name" value="ABC3_permease_C"/>
</dbReference>
<feature type="transmembrane region" description="Helical" evidence="7">
    <location>
        <begin position="262"/>
        <end position="285"/>
    </location>
</feature>
<comment type="subcellular location">
    <subcellularLocation>
        <location evidence="1">Cell membrane</location>
        <topology evidence="1">Multi-pass membrane protein</topology>
    </subcellularLocation>
</comment>
<evidence type="ECO:0000256" key="4">
    <source>
        <dbReference type="ARBA" id="ARBA00022989"/>
    </source>
</evidence>
<protein>
    <submittedName>
        <fullName evidence="10">ABC transporter permease</fullName>
    </submittedName>
</protein>
<feature type="domain" description="MacB-like periplasmic core" evidence="9">
    <location>
        <begin position="423"/>
        <end position="618"/>
    </location>
</feature>
<feature type="transmembrane region" description="Helical" evidence="7">
    <location>
        <begin position="766"/>
        <end position="785"/>
    </location>
</feature>
<feature type="domain" description="ABC3 transporter permease C-terminal" evidence="8">
    <location>
        <begin position="270"/>
        <end position="381"/>
    </location>
</feature>
<dbReference type="Pfam" id="PF02687">
    <property type="entry name" value="FtsX"/>
    <property type="match status" value="2"/>
</dbReference>
<feature type="transmembrane region" description="Helical" evidence="7">
    <location>
        <begin position="673"/>
        <end position="700"/>
    </location>
</feature>
<evidence type="ECO:0000313" key="11">
    <source>
        <dbReference type="Proteomes" id="UP001501523"/>
    </source>
</evidence>
<dbReference type="InterPro" id="IPR050250">
    <property type="entry name" value="Macrolide_Exporter_MacB"/>
</dbReference>
<dbReference type="InterPro" id="IPR025857">
    <property type="entry name" value="MacB_PCD"/>
</dbReference>
<organism evidence="10 11">
    <name type="scientific">Dokdonella soli</name>
    <dbReference type="NCBI Taxonomy" id="529810"/>
    <lineage>
        <taxon>Bacteria</taxon>
        <taxon>Pseudomonadati</taxon>
        <taxon>Pseudomonadota</taxon>
        <taxon>Gammaproteobacteria</taxon>
        <taxon>Lysobacterales</taxon>
        <taxon>Rhodanobacteraceae</taxon>
        <taxon>Dokdonella</taxon>
    </lineage>
</organism>
<evidence type="ECO:0000256" key="1">
    <source>
        <dbReference type="ARBA" id="ARBA00004651"/>
    </source>
</evidence>
<feature type="transmembrane region" description="Helical" evidence="7">
    <location>
        <begin position="317"/>
        <end position="338"/>
    </location>
</feature>
<evidence type="ECO:0000259" key="9">
    <source>
        <dbReference type="Pfam" id="PF12704"/>
    </source>
</evidence>
<name>A0ABN1IR82_9GAMM</name>
<dbReference type="EMBL" id="BAAAEU010000024">
    <property type="protein sequence ID" value="GAA0719659.1"/>
    <property type="molecule type" value="Genomic_DNA"/>
</dbReference>
<dbReference type="InterPro" id="IPR017800">
    <property type="entry name" value="ADOP"/>
</dbReference>
<dbReference type="RefSeq" id="WP_343792272.1">
    <property type="nucleotide sequence ID" value="NZ_BAAAEU010000024.1"/>
</dbReference>
<feature type="transmembrane region" description="Helical" evidence="7">
    <location>
        <begin position="21"/>
        <end position="47"/>
    </location>
</feature>
<feature type="domain" description="MacB-like periplasmic core" evidence="9">
    <location>
        <begin position="23"/>
        <end position="222"/>
    </location>
</feature>
<feature type="transmembrane region" description="Helical" evidence="7">
    <location>
        <begin position="408"/>
        <end position="428"/>
    </location>
</feature>
<dbReference type="Proteomes" id="UP001501523">
    <property type="component" value="Unassembled WGS sequence"/>
</dbReference>
<reference evidence="10 11" key="1">
    <citation type="journal article" date="2019" name="Int. J. Syst. Evol. Microbiol.">
        <title>The Global Catalogue of Microorganisms (GCM) 10K type strain sequencing project: providing services to taxonomists for standard genome sequencing and annotation.</title>
        <authorList>
            <consortium name="The Broad Institute Genomics Platform"/>
            <consortium name="The Broad Institute Genome Sequencing Center for Infectious Disease"/>
            <person name="Wu L."/>
            <person name="Ma J."/>
        </authorList>
    </citation>
    <scope>NUCLEOTIDE SEQUENCE [LARGE SCALE GENOMIC DNA]</scope>
    <source>
        <strain evidence="10 11">JCM 15421</strain>
    </source>
</reference>
<feature type="domain" description="ABC3 transporter permease C-terminal" evidence="8">
    <location>
        <begin position="680"/>
        <end position="789"/>
    </location>
</feature>
<keyword evidence="2" id="KW-1003">Cell membrane</keyword>